<evidence type="ECO:0000256" key="3">
    <source>
        <dbReference type="SAM" id="SignalP"/>
    </source>
</evidence>
<name>A0A4Z1FYG1_9HELO</name>
<dbReference type="GO" id="GO:0006351">
    <property type="term" value="P:DNA-templated transcription"/>
    <property type="evidence" value="ECO:0007669"/>
    <property type="project" value="InterPro"/>
</dbReference>
<dbReference type="EMBL" id="PQXI01000032">
    <property type="protein sequence ID" value="TGO28072.1"/>
    <property type="molecule type" value="Genomic_DNA"/>
</dbReference>
<comment type="caution">
    <text evidence="5">The sequence shown here is derived from an EMBL/GenBank/DDBJ whole genome shotgun (WGS) entry which is preliminary data.</text>
</comment>
<protein>
    <recommendedName>
        <fullName evidence="4">Xylanolytic transcriptional activator regulatory domain-containing protein</fullName>
    </recommendedName>
</protein>
<dbReference type="PANTHER" id="PTHR31001">
    <property type="entry name" value="UNCHARACTERIZED TRANSCRIPTIONAL REGULATORY PROTEIN"/>
    <property type="match status" value="1"/>
</dbReference>
<dbReference type="GO" id="GO:0008270">
    <property type="term" value="F:zinc ion binding"/>
    <property type="evidence" value="ECO:0007669"/>
    <property type="project" value="InterPro"/>
</dbReference>
<dbReference type="InterPro" id="IPR007219">
    <property type="entry name" value="XnlR_reg_dom"/>
</dbReference>
<feature type="domain" description="Xylanolytic transcriptional activator regulatory" evidence="4">
    <location>
        <begin position="119"/>
        <end position="309"/>
    </location>
</feature>
<evidence type="ECO:0000313" key="6">
    <source>
        <dbReference type="Proteomes" id="UP000297910"/>
    </source>
</evidence>
<comment type="subcellular location">
    <subcellularLocation>
        <location evidence="1">Nucleus</location>
    </subcellularLocation>
</comment>
<evidence type="ECO:0000313" key="5">
    <source>
        <dbReference type="EMBL" id="TGO28072.1"/>
    </source>
</evidence>
<dbReference type="InterPro" id="IPR050613">
    <property type="entry name" value="Sec_Metabolite_Reg"/>
</dbReference>
<organism evidence="5 6">
    <name type="scientific">Botrytis paeoniae</name>
    <dbReference type="NCBI Taxonomy" id="278948"/>
    <lineage>
        <taxon>Eukaryota</taxon>
        <taxon>Fungi</taxon>
        <taxon>Dikarya</taxon>
        <taxon>Ascomycota</taxon>
        <taxon>Pezizomycotina</taxon>
        <taxon>Leotiomycetes</taxon>
        <taxon>Helotiales</taxon>
        <taxon>Sclerotiniaceae</taxon>
        <taxon>Botrytis</taxon>
    </lineage>
</organism>
<keyword evidence="6" id="KW-1185">Reference proteome</keyword>
<evidence type="ECO:0000256" key="1">
    <source>
        <dbReference type="ARBA" id="ARBA00004123"/>
    </source>
</evidence>
<sequence length="589" mass="67074">MLLFQFILVVLSDCYYDSQGIEELNARLKRLEELLEKNINVSGSSKDTASVVSTQETPAEDAQITNTVSWLESDAFEHRGLHESGNYNLLCYDDEITQTFAASFLATLESHLNRLYDDLDQNLQPQNDHVALLSAVFALSVYFQGAEPLSETLRWTLLAQKALCAANFIGKPTMESIQAVLLIAQHLLPNIGGIATFRVLFTTAMHSARSLGFDQLDSTQSKKRRVGKELNYVELETKRRIWIMSFMSGPQSGTYMIHPQQMKCDYPSNVNDVDIGPPGDYKQPSCMETDMTYSTFRYQLSIICREIVDAMQNLGCEIHELPYEMVLNFDRKLICMVSEVPPAFRVDAKSRAQYKDLDAKYHFLAVQRTAGHFGVQTRFTRLHRPYLARGAHDPRFSYSRMICLRSARSVIELGTELTDWGKKQNFQPVRMWTVTHHIFVATVILVMDFCLNKDDPRAEERKAEIMDAFKILESCQETSTIARRGLEQLRDILRRGTSSTEEAPAQVRDHRNAVRDASNSINLSKQQNSEFRMPEIVTFFPGLDINDPSSRTDWENVDFDSIEDINFDTDLSASDFEALFRNGMAPQCG</sequence>
<feature type="chain" id="PRO_5021372827" description="Xylanolytic transcriptional activator regulatory domain-containing protein" evidence="3">
    <location>
        <begin position="21"/>
        <end position="589"/>
    </location>
</feature>
<keyword evidence="2" id="KW-0539">Nucleus</keyword>
<dbReference type="Proteomes" id="UP000297910">
    <property type="component" value="Unassembled WGS sequence"/>
</dbReference>
<keyword evidence="3" id="KW-0732">Signal</keyword>
<dbReference type="PANTHER" id="PTHR31001:SF90">
    <property type="entry name" value="CENTROMERE DNA-BINDING PROTEIN COMPLEX CBF3 SUBUNIT B"/>
    <property type="match status" value="1"/>
</dbReference>
<dbReference type="Pfam" id="PF04082">
    <property type="entry name" value="Fungal_trans"/>
    <property type="match status" value="1"/>
</dbReference>
<dbReference type="CDD" id="cd12148">
    <property type="entry name" value="fungal_TF_MHR"/>
    <property type="match status" value="1"/>
</dbReference>
<dbReference type="GO" id="GO:0003677">
    <property type="term" value="F:DNA binding"/>
    <property type="evidence" value="ECO:0007669"/>
    <property type="project" value="InterPro"/>
</dbReference>
<evidence type="ECO:0000259" key="4">
    <source>
        <dbReference type="Pfam" id="PF04082"/>
    </source>
</evidence>
<gene>
    <name evidence="5" type="ORF">BPAE_0032g00140</name>
</gene>
<proteinExistence type="predicted"/>
<feature type="signal peptide" evidence="3">
    <location>
        <begin position="1"/>
        <end position="20"/>
    </location>
</feature>
<dbReference type="AlphaFoldDB" id="A0A4Z1FYG1"/>
<evidence type="ECO:0000256" key="2">
    <source>
        <dbReference type="ARBA" id="ARBA00023242"/>
    </source>
</evidence>
<dbReference type="GO" id="GO:0005634">
    <property type="term" value="C:nucleus"/>
    <property type="evidence" value="ECO:0007669"/>
    <property type="project" value="UniProtKB-SubCell"/>
</dbReference>
<accession>A0A4Z1FYG1</accession>
<reference evidence="5 6" key="1">
    <citation type="submission" date="2017-12" db="EMBL/GenBank/DDBJ databases">
        <title>Comparative genomics of Botrytis spp.</title>
        <authorList>
            <person name="Valero-Jimenez C.A."/>
            <person name="Tapia P."/>
            <person name="Veloso J."/>
            <person name="Silva-Moreno E."/>
            <person name="Staats M."/>
            <person name="Valdes J.H."/>
            <person name="Van Kan J.A.L."/>
        </authorList>
    </citation>
    <scope>NUCLEOTIDE SEQUENCE [LARGE SCALE GENOMIC DNA]</scope>
    <source>
        <strain evidence="5 6">Bp0003</strain>
    </source>
</reference>